<dbReference type="PANTHER" id="PTHR28259">
    <property type="entry name" value="FLUORIDE EXPORT PROTEIN 1-RELATED"/>
    <property type="match status" value="1"/>
</dbReference>
<comment type="catalytic activity">
    <reaction evidence="8">
        <text>fluoride(in) = fluoride(out)</text>
        <dbReference type="Rhea" id="RHEA:76159"/>
        <dbReference type="ChEBI" id="CHEBI:17051"/>
    </reaction>
    <physiologicalReaction direction="left-to-right" evidence="8">
        <dbReference type="Rhea" id="RHEA:76160"/>
    </physiologicalReaction>
</comment>
<reference evidence="11 12" key="1">
    <citation type="journal article" date="2018" name="Elife">
        <title>Discovery and characterization of a prevalent human gut bacterial enzyme sufficient for the inactivation of a family of plant toxins.</title>
        <authorList>
            <person name="Koppel N."/>
            <person name="Bisanz J.E."/>
            <person name="Pandelia M.E."/>
            <person name="Turnbaugh P.J."/>
            <person name="Balskus E.P."/>
        </authorList>
    </citation>
    <scope>NUCLEOTIDE SEQUENCE [LARGE SCALE GENOMIC DNA]</scope>
    <source>
        <strain evidence="11 12">3C</strain>
    </source>
</reference>
<gene>
    <name evidence="10 11" type="primary">crcB</name>
    <name evidence="10" type="synonym">fluC</name>
    <name evidence="11" type="ORF">C1877_03835</name>
</gene>
<evidence type="ECO:0000256" key="6">
    <source>
        <dbReference type="ARBA" id="ARBA00023303"/>
    </source>
</evidence>
<keyword evidence="4 10" id="KW-1133">Transmembrane helix</keyword>
<dbReference type="GO" id="GO:0005886">
    <property type="term" value="C:plasma membrane"/>
    <property type="evidence" value="ECO:0007669"/>
    <property type="project" value="UniProtKB-SubCell"/>
</dbReference>
<dbReference type="GO" id="GO:0062054">
    <property type="term" value="F:fluoride channel activity"/>
    <property type="evidence" value="ECO:0007669"/>
    <property type="project" value="UniProtKB-UniRule"/>
</dbReference>
<keyword evidence="3 10" id="KW-0812">Transmembrane</keyword>
<keyword evidence="10" id="KW-0915">Sodium</keyword>
<dbReference type="GO" id="GO:0046872">
    <property type="term" value="F:metal ion binding"/>
    <property type="evidence" value="ECO:0007669"/>
    <property type="project" value="UniProtKB-KW"/>
</dbReference>
<keyword evidence="10" id="KW-0479">Metal-binding</keyword>
<feature type="binding site" evidence="10">
    <location>
        <position position="75"/>
    </location>
    <ligand>
        <name>Na(+)</name>
        <dbReference type="ChEBI" id="CHEBI:29101"/>
        <note>structural</note>
    </ligand>
</feature>
<keyword evidence="12" id="KW-1185">Reference proteome</keyword>
<dbReference type="PANTHER" id="PTHR28259:SF1">
    <property type="entry name" value="FLUORIDE EXPORT PROTEIN 1-RELATED"/>
    <property type="match status" value="1"/>
</dbReference>
<comment type="subcellular location">
    <subcellularLocation>
        <location evidence="1 10">Cell membrane</location>
        <topology evidence="1 10">Multi-pass membrane protein</topology>
    </subcellularLocation>
</comment>
<dbReference type="NCBIfam" id="TIGR00494">
    <property type="entry name" value="crcB"/>
    <property type="match status" value="1"/>
</dbReference>
<evidence type="ECO:0000256" key="2">
    <source>
        <dbReference type="ARBA" id="ARBA00022475"/>
    </source>
</evidence>
<dbReference type="AlphaFoldDB" id="A0A369M5X2"/>
<evidence type="ECO:0000313" key="11">
    <source>
        <dbReference type="EMBL" id="RDB66327.1"/>
    </source>
</evidence>
<evidence type="ECO:0000256" key="5">
    <source>
        <dbReference type="ARBA" id="ARBA00023136"/>
    </source>
</evidence>
<dbReference type="OrthoDB" id="5148600at2"/>
<dbReference type="Proteomes" id="UP000254000">
    <property type="component" value="Unassembled WGS sequence"/>
</dbReference>
<evidence type="ECO:0000256" key="1">
    <source>
        <dbReference type="ARBA" id="ARBA00004651"/>
    </source>
</evidence>
<name>A0A369M5X2_9ACTN</name>
<organism evidence="11 12">
    <name type="scientific">Gordonibacter pamelaeae</name>
    <dbReference type="NCBI Taxonomy" id="471189"/>
    <lineage>
        <taxon>Bacteria</taxon>
        <taxon>Bacillati</taxon>
        <taxon>Actinomycetota</taxon>
        <taxon>Coriobacteriia</taxon>
        <taxon>Eggerthellales</taxon>
        <taxon>Eggerthellaceae</taxon>
        <taxon>Gordonibacter</taxon>
    </lineage>
</organism>
<dbReference type="Pfam" id="PF02537">
    <property type="entry name" value="CRCB"/>
    <property type="match status" value="1"/>
</dbReference>
<feature type="binding site" evidence="10">
    <location>
        <position position="72"/>
    </location>
    <ligand>
        <name>Na(+)</name>
        <dbReference type="ChEBI" id="CHEBI:29101"/>
        <note>structural</note>
    </ligand>
</feature>
<evidence type="ECO:0000256" key="3">
    <source>
        <dbReference type="ARBA" id="ARBA00022692"/>
    </source>
</evidence>
<dbReference type="GeneID" id="97354598"/>
<evidence type="ECO:0000256" key="8">
    <source>
        <dbReference type="ARBA" id="ARBA00035585"/>
    </source>
</evidence>
<comment type="activity regulation">
    <text evidence="10">Na(+) is not transported, but it plays an essential structural role and its presence is essential for fluoride channel function.</text>
</comment>
<dbReference type="InterPro" id="IPR003691">
    <property type="entry name" value="FluC"/>
</dbReference>
<dbReference type="GO" id="GO:0140114">
    <property type="term" value="P:cellular detoxification of fluoride"/>
    <property type="evidence" value="ECO:0007669"/>
    <property type="project" value="UniProtKB-UniRule"/>
</dbReference>
<feature type="transmembrane region" description="Helical" evidence="10">
    <location>
        <begin position="33"/>
        <end position="52"/>
    </location>
</feature>
<keyword evidence="6 10" id="KW-0407">Ion channel</keyword>
<protein>
    <recommendedName>
        <fullName evidence="10">Fluoride-specific ion channel FluC</fullName>
    </recommendedName>
</protein>
<proteinExistence type="inferred from homology"/>
<evidence type="ECO:0000256" key="9">
    <source>
        <dbReference type="ARBA" id="ARBA00049940"/>
    </source>
</evidence>
<keyword evidence="2 10" id="KW-1003">Cell membrane</keyword>
<comment type="function">
    <text evidence="9 10">Fluoride-specific ion channel. Important for reducing fluoride concentration in the cell, thus reducing its toxicity.</text>
</comment>
<feature type="transmembrane region" description="Helical" evidence="10">
    <location>
        <begin position="64"/>
        <end position="88"/>
    </location>
</feature>
<evidence type="ECO:0000256" key="7">
    <source>
        <dbReference type="ARBA" id="ARBA00035120"/>
    </source>
</evidence>
<feature type="transmembrane region" description="Helical" evidence="10">
    <location>
        <begin position="94"/>
        <end position="118"/>
    </location>
</feature>
<dbReference type="HAMAP" id="MF_00454">
    <property type="entry name" value="FluC"/>
    <property type="match status" value="1"/>
</dbReference>
<evidence type="ECO:0000256" key="4">
    <source>
        <dbReference type="ARBA" id="ARBA00022989"/>
    </source>
</evidence>
<evidence type="ECO:0000256" key="10">
    <source>
        <dbReference type="HAMAP-Rule" id="MF_00454"/>
    </source>
</evidence>
<accession>A0A369M5X2</accession>
<keyword evidence="10" id="KW-0813">Transport</keyword>
<sequence length="133" mass="13083">MAAVLWVGAGGFLGAVGRYLLGLVPFEGDFPLMTFLVNFAGAVAIGAITEVAGATSALSAEAALFLKTGVCGGFTTFSTFSLETLALFEGGKYATAALYAGGSLVACVLGVAAGKLAVRGALSLVQLIGAQGA</sequence>
<dbReference type="EMBL" id="PPTS01000002">
    <property type="protein sequence ID" value="RDB66327.1"/>
    <property type="molecule type" value="Genomic_DNA"/>
</dbReference>
<comment type="similarity">
    <text evidence="7 10">Belongs to the fluoride channel Fluc/FEX (TC 1.A.43) family.</text>
</comment>
<keyword evidence="10" id="KW-0406">Ion transport</keyword>
<dbReference type="RefSeq" id="WP_114568427.1">
    <property type="nucleotide sequence ID" value="NZ_CABMMS010000002.1"/>
</dbReference>
<keyword evidence="5 10" id="KW-0472">Membrane</keyword>
<evidence type="ECO:0000313" key="12">
    <source>
        <dbReference type="Proteomes" id="UP000254000"/>
    </source>
</evidence>
<comment type="caution">
    <text evidence="11">The sequence shown here is derived from an EMBL/GenBank/DDBJ whole genome shotgun (WGS) entry which is preliminary data.</text>
</comment>